<dbReference type="GO" id="GO:0008889">
    <property type="term" value="F:glycerophosphodiester phosphodiesterase activity"/>
    <property type="evidence" value="ECO:0007669"/>
    <property type="project" value="UniProtKB-EC"/>
</dbReference>
<dbReference type="STRING" id="582515.KR51_00023680"/>
<proteinExistence type="predicted"/>
<dbReference type="PATRIC" id="fig|582515.4.peg.2662"/>
<evidence type="ECO:0000313" key="2">
    <source>
        <dbReference type="EMBL" id="ERN41106.1"/>
    </source>
</evidence>
<accession>U5DHL5</accession>
<dbReference type="PROSITE" id="PS51704">
    <property type="entry name" value="GP_PDE"/>
    <property type="match status" value="1"/>
</dbReference>
<dbReference type="OrthoDB" id="384721at2"/>
<reference evidence="2 3" key="1">
    <citation type="submission" date="2013-05" db="EMBL/GenBank/DDBJ databases">
        <title>Draft genome sequence of Rubidibacter lacunae KORDI 51-2.</title>
        <authorList>
            <person name="Choi D.H."/>
            <person name="Noh J.H."/>
            <person name="Kwon K.-K."/>
            <person name="Lee J.-H."/>
            <person name="Ryu J.-Y."/>
        </authorList>
    </citation>
    <scope>NUCLEOTIDE SEQUENCE [LARGE SCALE GENOMIC DNA]</scope>
    <source>
        <strain evidence="2 3">KORDI 51-2</strain>
    </source>
</reference>
<organism evidence="2 3">
    <name type="scientific">Rubidibacter lacunae KORDI 51-2</name>
    <dbReference type="NCBI Taxonomy" id="582515"/>
    <lineage>
        <taxon>Bacteria</taxon>
        <taxon>Bacillati</taxon>
        <taxon>Cyanobacteriota</taxon>
        <taxon>Cyanophyceae</taxon>
        <taxon>Oscillatoriophycideae</taxon>
        <taxon>Chroococcales</taxon>
        <taxon>Aphanothecaceae</taxon>
        <taxon>Rubidibacter</taxon>
    </lineage>
</organism>
<sequence length="236" mass="25012">MQLIAHRGYSAIAPENTLAAFKAAVEAGAAGVEFDVRLSADGVPVVLHDPSLERTTDGCGPVSGIEAVALRSLDAGSWFAAEFAAESVPTLADVLTLLAPSSLRLFPEVKQADGWPSVAIASLLAQLDGTWRDRAVVASFNYEFLQKLRGRAPWVALGFNIARPDEFVPALQSAVRVGNAVLMCAYDILLSDLSRIAEAATAGVEIVAWTVDDRAIATQLDALGIHKIISNTLLME</sequence>
<dbReference type="FunCoup" id="U5DHL5">
    <property type="interactions" value="209"/>
</dbReference>
<gene>
    <name evidence="2" type="ORF">KR51_00023680</name>
</gene>
<protein>
    <submittedName>
        <fullName evidence="2">Glycerophosphoryl diester phosphodiesterase</fullName>
        <ecNumber evidence="2">3.1.4.46</ecNumber>
    </submittedName>
</protein>
<dbReference type="InterPro" id="IPR017946">
    <property type="entry name" value="PLC-like_Pdiesterase_TIM-brl"/>
</dbReference>
<dbReference type="GO" id="GO:0006629">
    <property type="term" value="P:lipid metabolic process"/>
    <property type="evidence" value="ECO:0007669"/>
    <property type="project" value="InterPro"/>
</dbReference>
<dbReference type="EMBL" id="ASSJ01000055">
    <property type="protein sequence ID" value="ERN41106.1"/>
    <property type="molecule type" value="Genomic_DNA"/>
</dbReference>
<dbReference type="Gene3D" id="3.20.20.190">
    <property type="entry name" value="Phosphatidylinositol (PI) phosphodiesterase"/>
    <property type="match status" value="1"/>
</dbReference>
<dbReference type="AlphaFoldDB" id="U5DHL5"/>
<dbReference type="SUPFAM" id="SSF51695">
    <property type="entry name" value="PLC-like phosphodiesterases"/>
    <property type="match status" value="1"/>
</dbReference>
<name>U5DHL5_9CHRO</name>
<dbReference type="InParanoid" id="U5DHL5"/>
<dbReference type="RefSeq" id="WP_022607568.1">
    <property type="nucleotide sequence ID" value="NZ_ASSJ01000055.1"/>
</dbReference>
<dbReference type="PANTHER" id="PTHR46211:SF14">
    <property type="entry name" value="GLYCEROPHOSPHODIESTER PHOSPHODIESTERASE"/>
    <property type="match status" value="1"/>
</dbReference>
<evidence type="ECO:0000313" key="3">
    <source>
        <dbReference type="Proteomes" id="UP000016960"/>
    </source>
</evidence>
<evidence type="ECO:0000259" key="1">
    <source>
        <dbReference type="PROSITE" id="PS51704"/>
    </source>
</evidence>
<dbReference type="EC" id="3.1.4.46" evidence="2"/>
<keyword evidence="2" id="KW-0378">Hydrolase</keyword>
<dbReference type="PANTHER" id="PTHR46211">
    <property type="entry name" value="GLYCEROPHOSPHORYL DIESTER PHOSPHODIESTERASE"/>
    <property type="match status" value="1"/>
</dbReference>
<dbReference type="InterPro" id="IPR030395">
    <property type="entry name" value="GP_PDE_dom"/>
</dbReference>
<comment type="caution">
    <text evidence="2">The sequence shown here is derived from an EMBL/GenBank/DDBJ whole genome shotgun (WGS) entry which is preliminary data.</text>
</comment>
<dbReference type="Pfam" id="PF03009">
    <property type="entry name" value="GDPD"/>
    <property type="match status" value="1"/>
</dbReference>
<keyword evidence="3" id="KW-1185">Reference proteome</keyword>
<feature type="domain" description="GP-PDE" evidence="1">
    <location>
        <begin position="1"/>
        <end position="236"/>
    </location>
</feature>
<dbReference type="eggNOG" id="COG0584">
    <property type="taxonomic scope" value="Bacteria"/>
</dbReference>
<dbReference type="Proteomes" id="UP000016960">
    <property type="component" value="Unassembled WGS sequence"/>
</dbReference>